<dbReference type="GO" id="GO:0051287">
    <property type="term" value="F:NAD binding"/>
    <property type="evidence" value="ECO:0007669"/>
    <property type="project" value="InterPro"/>
</dbReference>
<dbReference type="Pfam" id="PF02826">
    <property type="entry name" value="2-Hacid_dh_C"/>
    <property type="match status" value="1"/>
</dbReference>
<dbReference type="SUPFAM" id="SSF52283">
    <property type="entry name" value="Formate/glycerate dehydrogenase catalytic domain-like"/>
    <property type="match status" value="1"/>
</dbReference>
<dbReference type="Pfam" id="PF00389">
    <property type="entry name" value="2-Hacid_dh"/>
    <property type="match status" value="1"/>
</dbReference>
<name>A0A316YX18_9BASI</name>
<keyword evidence="1 2" id="KW-0560">Oxidoreductase</keyword>
<dbReference type="GO" id="GO:0030267">
    <property type="term" value="F:glyoxylate reductase (NADPH) activity"/>
    <property type="evidence" value="ECO:0007669"/>
    <property type="project" value="TreeGrafter"/>
</dbReference>
<evidence type="ECO:0000259" key="3">
    <source>
        <dbReference type="Pfam" id="PF00389"/>
    </source>
</evidence>
<organism evidence="5 6">
    <name type="scientific">Acaromyces ingoldii</name>
    <dbReference type="NCBI Taxonomy" id="215250"/>
    <lineage>
        <taxon>Eukaryota</taxon>
        <taxon>Fungi</taxon>
        <taxon>Dikarya</taxon>
        <taxon>Basidiomycota</taxon>
        <taxon>Ustilaginomycotina</taxon>
        <taxon>Exobasidiomycetes</taxon>
        <taxon>Exobasidiales</taxon>
        <taxon>Cryptobasidiaceae</taxon>
        <taxon>Acaromyces</taxon>
    </lineage>
</organism>
<dbReference type="SUPFAM" id="SSF51735">
    <property type="entry name" value="NAD(P)-binding Rossmann-fold domains"/>
    <property type="match status" value="1"/>
</dbReference>
<dbReference type="GO" id="GO:0016618">
    <property type="term" value="F:hydroxypyruvate reductase [NAD(P)H] activity"/>
    <property type="evidence" value="ECO:0007669"/>
    <property type="project" value="TreeGrafter"/>
</dbReference>
<dbReference type="FunCoup" id="A0A316YX18">
    <property type="interactions" value="268"/>
</dbReference>
<dbReference type="AlphaFoldDB" id="A0A316YX18"/>
<dbReference type="InterPro" id="IPR036291">
    <property type="entry name" value="NAD(P)-bd_dom_sf"/>
</dbReference>
<dbReference type="InterPro" id="IPR006139">
    <property type="entry name" value="D-isomer_2_OHA_DH_cat_dom"/>
</dbReference>
<feature type="domain" description="D-isomer specific 2-hydroxyacid dehydrogenase catalytic" evidence="3">
    <location>
        <begin position="34"/>
        <end position="343"/>
    </location>
</feature>
<evidence type="ECO:0000313" key="6">
    <source>
        <dbReference type="Proteomes" id="UP000245768"/>
    </source>
</evidence>
<dbReference type="CDD" id="cd12168">
    <property type="entry name" value="Mand_dh_like"/>
    <property type="match status" value="1"/>
</dbReference>
<evidence type="ECO:0000256" key="1">
    <source>
        <dbReference type="ARBA" id="ARBA00023002"/>
    </source>
</evidence>
<dbReference type="PANTHER" id="PTHR10996:SF129">
    <property type="entry name" value="2-HYDROXYACID DEHYDROGENASE C1773.17C-RELATED"/>
    <property type="match status" value="1"/>
</dbReference>
<dbReference type="Proteomes" id="UP000245768">
    <property type="component" value="Unassembled WGS sequence"/>
</dbReference>
<dbReference type="Gene3D" id="3.40.50.720">
    <property type="entry name" value="NAD(P)-binding Rossmann-like Domain"/>
    <property type="match status" value="2"/>
</dbReference>
<gene>
    <name evidence="5" type="ORF">FA10DRAFT_235663</name>
</gene>
<dbReference type="GeneID" id="37040957"/>
<feature type="non-terminal residue" evidence="5">
    <location>
        <position position="345"/>
    </location>
</feature>
<dbReference type="RefSeq" id="XP_025379811.1">
    <property type="nucleotide sequence ID" value="XM_025519041.1"/>
</dbReference>
<dbReference type="InterPro" id="IPR050223">
    <property type="entry name" value="D-isomer_2-hydroxyacid_DH"/>
</dbReference>
<dbReference type="STRING" id="215250.A0A316YX18"/>
<reference evidence="5 6" key="1">
    <citation type="journal article" date="2018" name="Mol. Biol. Evol.">
        <title>Broad Genomic Sampling Reveals a Smut Pathogenic Ancestry of the Fungal Clade Ustilaginomycotina.</title>
        <authorList>
            <person name="Kijpornyongpan T."/>
            <person name="Mondo S.J."/>
            <person name="Barry K."/>
            <person name="Sandor L."/>
            <person name="Lee J."/>
            <person name="Lipzen A."/>
            <person name="Pangilinan J."/>
            <person name="LaButti K."/>
            <person name="Hainaut M."/>
            <person name="Henrissat B."/>
            <person name="Grigoriev I.V."/>
            <person name="Spatafora J.W."/>
            <person name="Aime M.C."/>
        </authorList>
    </citation>
    <scope>NUCLEOTIDE SEQUENCE [LARGE SCALE GENOMIC DNA]</scope>
    <source>
        <strain evidence="5 6">MCA 4198</strain>
    </source>
</reference>
<dbReference type="InterPro" id="IPR006140">
    <property type="entry name" value="D-isomer_DH_NAD-bd"/>
</dbReference>
<dbReference type="PANTHER" id="PTHR10996">
    <property type="entry name" value="2-HYDROXYACID DEHYDROGENASE-RELATED"/>
    <property type="match status" value="1"/>
</dbReference>
<dbReference type="EMBL" id="KZ819634">
    <property type="protein sequence ID" value="PWN92613.1"/>
    <property type="molecule type" value="Genomic_DNA"/>
</dbReference>
<feature type="domain" description="D-isomer specific 2-hydroxyacid dehydrogenase NAD-binding" evidence="4">
    <location>
        <begin position="135"/>
        <end position="311"/>
    </location>
</feature>
<comment type="similarity">
    <text evidence="2">Belongs to the D-isomer specific 2-hydroxyacid dehydrogenase family.</text>
</comment>
<evidence type="ECO:0000259" key="4">
    <source>
        <dbReference type="Pfam" id="PF02826"/>
    </source>
</evidence>
<accession>A0A316YX18</accession>
<evidence type="ECO:0000313" key="5">
    <source>
        <dbReference type="EMBL" id="PWN92613.1"/>
    </source>
</evidence>
<protein>
    <submittedName>
        <fullName evidence="5">Glycerate-and formate-dehydrogenase</fullName>
    </submittedName>
</protein>
<keyword evidence="6" id="KW-1185">Reference proteome</keyword>
<proteinExistence type="inferred from homology"/>
<dbReference type="InParanoid" id="A0A316YX18"/>
<sequence length="345" mass="37310">MPTNTVTKKRVLALGTPRFAVAEFEQLCKSYDVDVVLPHPSDRDDTVKRIHEAAAARAADGGYDAMFWLFGTSAYSPFDEHMLTPVLASGRCGLLASGGAGYNDVAFEWAAERGAYVTNTPDGPTQGTADMALLLFLSALRQARLTEQTMRSGHWRQGLPLMDDPQALTVGIYGMGAIGRAFAKKIAGAFPPRRIIYHNRSRLSPKQELEAGGAEYVSFEELLKTSDVLSIHCPLTEQTEGSIGADQFAIMKDGVYIVNTARGAVLGEAAFIAAIESGKVAAAGLDVFDNEPRPNPFWLTCDRVTVQPHWGGFSKMTIKRGEGYVLANVRAFLEAGTPINPVNKP</sequence>
<dbReference type="GO" id="GO:0005829">
    <property type="term" value="C:cytosol"/>
    <property type="evidence" value="ECO:0007669"/>
    <property type="project" value="TreeGrafter"/>
</dbReference>
<dbReference type="OrthoDB" id="298012at2759"/>
<evidence type="ECO:0000256" key="2">
    <source>
        <dbReference type="RuleBase" id="RU003719"/>
    </source>
</evidence>